<dbReference type="Pfam" id="PF21101">
    <property type="entry name" value="YqgU"/>
    <property type="match status" value="1"/>
</dbReference>
<accession>A0A3T0I1U3</accession>
<organism evidence="2 3">
    <name type="scientific">Neobacillus mesonae</name>
    <dbReference type="NCBI Taxonomy" id="1193713"/>
    <lineage>
        <taxon>Bacteria</taxon>
        <taxon>Bacillati</taxon>
        <taxon>Bacillota</taxon>
        <taxon>Bacilli</taxon>
        <taxon>Bacillales</taxon>
        <taxon>Bacillaceae</taxon>
        <taxon>Neobacillus</taxon>
    </lineage>
</organism>
<evidence type="ECO:0000313" key="3">
    <source>
        <dbReference type="Proteomes" id="UP000282892"/>
    </source>
</evidence>
<name>A0A3T0I1U3_9BACI</name>
<sequence>MAIFLILFSQLISACSHKEQPKQKPAASGKPNNASPAKVRGWKLPISISEGEFYKIAGWLSDTEILYITNLQQASNVYRYDLISGKSELIYRSDHPIVTIQLSPTKKYLLVHSAPSSYEGEVTILDTKGNAKLKKSIASYDLVFEWNPYNESEILVSKFNEDWSFQIMLIDIKKSTTTDIPLPQPFIKWLTAKQIAFINWDHEQPALAAPLIKKDLANGNQTNLFQDVIQFTAFRDLLMTVTINEQESSKANYSFYENGMKKLWEFTTPQLSNYSDWLMPFFDYNDATGQFITLQPLSSGEADSYDEGFNLMEYDIKTQKQRKILEGLDNEPIAISPSGKSLLYGNSFEKIINLQEKKIYQALAE</sequence>
<protein>
    <recommendedName>
        <fullName evidence="1">YqgU-like 6-bladed beta-propeller domain-containing protein</fullName>
    </recommendedName>
</protein>
<dbReference type="KEGG" id="nmk:CHR53_19735"/>
<dbReference type="STRING" id="1193713.GCA_001636315_00781"/>
<evidence type="ECO:0000313" key="2">
    <source>
        <dbReference type="EMBL" id="AZU63314.1"/>
    </source>
</evidence>
<gene>
    <name evidence="2" type="ORF">CHR53_19735</name>
</gene>
<dbReference type="InterPro" id="IPR048421">
    <property type="entry name" value="YqgU_beta-prop"/>
</dbReference>
<evidence type="ECO:0000259" key="1">
    <source>
        <dbReference type="Pfam" id="PF21101"/>
    </source>
</evidence>
<dbReference type="OrthoDB" id="2168335at2"/>
<reference evidence="2 3" key="1">
    <citation type="submission" date="2017-07" db="EMBL/GenBank/DDBJ databases">
        <title>The complete genome sequence of Bacillus mesonae strain H20-5, an efficient strain improving plant abiotic stress resistance.</title>
        <authorList>
            <person name="Kim S.Y."/>
            <person name="Song H."/>
            <person name="Sang M.K."/>
            <person name="Weon H.-Y."/>
            <person name="Song J."/>
        </authorList>
    </citation>
    <scope>NUCLEOTIDE SEQUENCE [LARGE SCALE GENOMIC DNA]</scope>
    <source>
        <strain evidence="2 3">H20-5</strain>
    </source>
</reference>
<proteinExistence type="predicted"/>
<dbReference type="AlphaFoldDB" id="A0A3T0I1U3"/>
<dbReference type="RefSeq" id="WP_127488057.1">
    <property type="nucleotide sequence ID" value="NZ_CP022572.1"/>
</dbReference>
<keyword evidence="3" id="KW-1185">Reference proteome</keyword>
<feature type="domain" description="YqgU-like 6-bladed beta-propeller" evidence="1">
    <location>
        <begin position="82"/>
        <end position="345"/>
    </location>
</feature>
<dbReference type="EMBL" id="CP022572">
    <property type="protein sequence ID" value="AZU63314.1"/>
    <property type="molecule type" value="Genomic_DNA"/>
</dbReference>
<dbReference type="SUPFAM" id="SSF82171">
    <property type="entry name" value="DPP6 N-terminal domain-like"/>
    <property type="match status" value="1"/>
</dbReference>
<dbReference type="Proteomes" id="UP000282892">
    <property type="component" value="Chromosome"/>
</dbReference>